<dbReference type="Proteomes" id="UP001320702">
    <property type="component" value="Unassembled WGS sequence"/>
</dbReference>
<feature type="region of interest" description="Disordered" evidence="1">
    <location>
        <begin position="1"/>
        <end position="28"/>
    </location>
</feature>
<organism evidence="3 4">
    <name type="scientific">Paracoccus maritimus</name>
    <dbReference type="NCBI Taxonomy" id="2933292"/>
    <lineage>
        <taxon>Bacteria</taxon>
        <taxon>Pseudomonadati</taxon>
        <taxon>Pseudomonadota</taxon>
        <taxon>Alphaproteobacteria</taxon>
        <taxon>Rhodobacterales</taxon>
        <taxon>Paracoccaceae</taxon>
        <taxon>Paracoccus</taxon>
    </lineage>
</organism>
<dbReference type="Pfam" id="PF10112">
    <property type="entry name" value="Halogen_Hydrol"/>
    <property type="match status" value="1"/>
</dbReference>
<gene>
    <name evidence="3" type="ORF">MU516_12140</name>
</gene>
<evidence type="ECO:0000313" key="4">
    <source>
        <dbReference type="Proteomes" id="UP001320702"/>
    </source>
</evidence>
<evidence type="ECO:0000313" key="3">
    <source>
        <dbReference type="EMBL" id="MCT4333614.1"/>
    </source>
</evidence>
<feature type="transmembrane region" description="Helical" evidence="2">
    <location>
        <begin position="35"/>
        <end position="53"/>
    </location>
</feature>
<accession>A0ABT2KCC0</accession>
<keyword evidence="4" id="KW-1185">Reference proteome</keyword>
<keyword evidence="2" id="KW-1133">Transmembrane helix</keyword>
<protein>
    <submittedName>
        <fullName evidence="3">5-bromo-4-chloroindolyl phosphate hydrolysis family protein</fullName>
    </submittedName>
</protein>
<feature type="transmembrane region" description="Helical" evidence="2">
    <location>
        <begin position="118"/>
        <end position="135"/>
    </location>
</feature>
<proteinExistence type="predicted"/>
<dbReference type="RefSeq" id="WP_260277470.1">
    <property type="nucleotide sequence ID" value="NZ_JANAVZ010000006.1"/>
</dbReference>
<keyword evidence="2" id="KW-0812">Transmembrane</keyword>
<dbReference type="EMBL" id="JANAVZ010000006">
    <property type="protein sequence ID" value="MCT4333614.1"/>
    <property type="molecule type" value="Genomic_DNA"/>
</dbReference>
<sequence>MATRFGGRFSPDMPRDQRRAPPGPMRHRLASRPKWVTIAASPFLLTAFFQAPLGMVTDLAAFGVIAAAMWMTREGLTAEAAYDARRVARRPAIPRKLFGGVLAGLGLGLGAAEPGAVAGASVIGVAGLALHWLAFGADPMRDKGMDNADSFQQNRAARMIEEGEAHLAEMQDAIARIGDRRLEARVAVFAATVEDLFDRVRENPGDLSAARRYMGVYLMGARDATSKFAALYPRTQDPGTRVDYETFLDDLEKDFSAQADKLLDGDRNDLEIEISVLRERLMREGVRPAPEPVDTDDTRTRMLRSEDARKFDELISSDRDAAKSRR</sequence>
<name>A0ABT2KCC0_9RHOB</name>
<comment type="caution">
    <text evidence="3">The sequence shown here is derived from an EMBL/GenBank/DDBJ whole genome shotgun (WGS) entry which is preliminary data.</text>
</comment>
<reference evidence="3 4" key="1">
    <citation type="submission" date="2022-04" db="EMBL/GenBank/DDBJ databases">
        <title>Paracoccus sp. YLB-12 draft genome sequence.</title>
        <authorList>
            <person name="Yu L."/>
        </authorList>
    </citation>
    <scope>NUCLEOTIDE SEQUENCE [LARGE SCALE GENOMIC DNA]</scope>
    <source>
        <strain evidence="3 4">YLB-12</strain>
    </source>
</reference>
<evidence type="ECO:0000256" key="1">
    <source>
        <dbReference type="SAM" id="MobiDB-lite"/>
    </source>
</evidence>
<dbReference type="InterPro" id="IPR018770">
    <property type="entry name" value="ChloroindolylP_hydrolase"/>
</dbReference>
<feature type="region of interest" description="Disordered" evidence="1">
    <location>
        <begin position="286"/>
        <end position="308"/>
    </location>
</feature>
<feature type="compositionally biased region" description="Basic and acidic residues" evidence="1">
    <location>
        <begin position="296"/>
        <end position="308"/>
    </location>
</feature>
<keyword evidence="2" id="KW-0472">Membrane</keyword>
<evidence type="ECO:0000256" key="2">
    <source>
        <dbReference type="SAM" id="Phobius"/>
    </source>
</evidence>